<dbReference type="Pfam" id="PF11648">
    <property type="entry name" value="RIG-I_C-RD"/>
    <property type="match status" value="1"/>
</dbReference>
<comment type="caution">
    <text evidence="2">The sequence shown here is derived from an EMBL/GenBank/DDBJ whole genome shotgun (WGS) entry which is preliminary data.</text>
</comment>
<dbReference type="PROSITE" id="PS51789">
    <property type="entry name" value="RLR_CTR"/>
    <property type="match status" value="1"/>
</dbReference>
<evidence type="ECO:0000259" key="1">
    <source>
        <dbReference type="PROSITE" id="PS51789"/>
    </source>
</evidence>
<dbReference type="EMBL" id="JAMKFB020000003">
    <property type="protein sequence ID" value="KAL0197971.1"/>
    <property type="molecule type" value="Genomic_DNA"/>
</dbReference>
<organism evidence="2 3">
    <name type="scientific">Cirrhinus mrigala</name>
    <name type="common">Mrigala</name>
    <dbReference type="NCBI Taxonomy" id="683832"/>
    <lineage>
        <taxon>Eukaryota</taxon>
        <taxon>Metazoa</taxon>
        <taxon>Chordata</taxon>
        <taxon>Craniata</taxon>
        <taxon>Vertebrata</taxon>
        <taxon>Euteleostomi</taxon>
        <taxon>Actinopterygii</taxon>
        <taxon>Neopterygii</taxon>
        <taxon>Teleostei</taxon>
        <taxon>Ostariophysi</taxon>
        <taxon>Cypriniformes</taxon>
        <taxon>Cyprinidae</taxon>
        <taxon>Labeoninae</taxon>
        <taxon>Labeonini</taxon>
        <taxon>Cirrhinus</taxon>
    </lineage>
</organism>
<gene>
    <name evidence="2" type="ORF">M9458_006511</name>
</gene>
<feature type="domain" description="RLR CTR" evidence="1">
    <location>
        <begin position="1"/>
        <end position="53"/>
    </location>
</feature>
<evidence type="ECO:0000313" key="2">
    <source>
        <dbReference type="EMBL" id="KAL0197971.1"/>
    </source>
</evidence>
<dbReference type="Proteomes" id="UP001529510">
    <property type="component" value="Unassembled WGS sequence"/>
</dbReference>
<dbReference type="Gene3D" id="2.170.150.30">
    <property type="entry name" value="RIG-I-like receptor, C-terminal regulatory domain"/>
    <property type="match status" value="1"/>
</dbReference>
<dbReference type="InterPro" id="IPR021673">
    <property type="entry name" value="RLR_CTR"/>
</dbReference>
<evidence type="ECO:0000313" key="3">
    <source>
        <dbReference type="Proteomes" id="UP001529510"/>
    </source>
</evidence>
<name>A0ABD0RJ73_CIRMR</name>
<keyword evidence="3" id="KW-1185">Reference proteome</keyword>
<feature type="non-terminal residue" evidence="2">
    <location>
        <position position="1"/>
    </location>
</feature>
<reference evidence="2 3" key="1">
    <citation type="submission" date="2024-05" db="EMBL/GenBank/DDBJ databases">
        <title>Genome sequencing and assembly of Indian major carp, Cirrhinus mrigala (Hamilton, 1822).</title>
        <authorList>
            <person name="Mohindra V."/>
            <person name="Chowdhury L.M."/>
            <person name="Lal K."/>
            <person name="Jena J.K."/>
        </authorList>
    </citation>
    <scope>NUCLEOTIDE SEQUENCE [LARGE SCALE GENOMIC DNA]</scope>
    <source>
        <strain evidence="2">CM1030</strain>
        <tissue evidence="2">Blood</tissue>
    </source>
</reference>
<accession>A0ABD0RJ73</accession>
<sequence length="63" mass="7411">DWGWEIKFKKVVILPCLKIKSFSLKTPEGTATPKYWKNVEFQVKPFDFLEDMSSRFPGLDLDD</sequence>
<dbReference type="InterPro" id="IPR038557">
    <property type="entry name" value="RLR_C_sf"/>
</dbReference>
<protein>
    <recommendedName>
        <fullName evidence="1">RLR CTR domain-containing protein</fullName>
    </recommendedName>
</protein>
<proteinExistence type="predicted"/>
<dbReference type="AlphaFoldDB" id="A0ABD0RJ73"/>